<comment type="caution">
    <text evidence="1">The sequence shown here is derived from an EMBL/GenBank/DDBJ whole genome shotgun (WGS) entry which is preliminary data.</text>
</comment>
<dbReference type="EMBL" id="BAUU01000026">
    <property type="protein sequence ID" value="GAE31918.1"/>
    <property type="molecule type" value="Genomic_DNA"/>
</dbReference>
<dbReference type="STRING" id="1236971.JCM9152_3418"/>
<dbReference type="AlphaFoldDB" id="W4QJX4"/>
<reference evidence="1" key="1">
    <citation type="journal article" date="2014" name="Genome Announc.">
        <title>Draft Genome Sequences of Three Alkaliphilic Bacillus Strains, Bacillus wakoensis JCM 9140T, Bacillus akibai JCM 9157T, and Bacillus hemicellulosilyticus JCM 9152T.</title>
        <authorList>
            <person name="Yuki M."/>
            <person name="Oshima K."/>
            <person name="Suda W."/>
            <person name="Oshida Y."/>
            <person name="Kitamura K."/>
            <person name="Iida T."/>
            <person name="Hattori M."/>
            <person name="Ohkuma M."/>
        </authorList>
    </citation>
    <scope>NUCLEOTIDE SEQUENCE [LARGE SCALE GENOMIC DNA]</scope>
    <source>
        <strain evidence="1">JCM 9152</strain>
    </source>
</reference>
<proteinExistence type="predicted"/>
<organism evidence="1 2">
    <name type="scientific">Halalkalibacter hemicellulosilyticusJCM 9152</name>
    <dbReference type="NCBI Taxonomy" id="1236971"/>
    <lineage>
        <taxon>Bacteria</taxon>
        <taxon>Bacillati</taxon>
        <taxon>Bacillota</taxon>
        <taxon>Bacilli</taxon>
        <taxon>Bacillales</taxon>
        <taxon>Bacillaceae</taxon>
        <taxon>Halalkalibacter</taxon>
    </lineage>
</organism>
<sequence>MNVSFKNQHPMIMHLQRFATDSDANVSRKREKWQCTLPKTIEEYRKALQSEGDKRVTMALQTAKAKWEEEYKQKLYKERSEAIQAAQVSVEAREKAIREKAEKDMATLEKVLNQTELKLKTIYLLNERKLPITFVDFLLDQNVKKIERHIDQFQIAFNRAVEEAVKESHVTQRREEGA</sequence>
<dbReference type="InterPro" id="IPR025580">
    <property type="entry name" value="Gp46"/>
</dbReference>
<evidence type="ECO:0000313" key="1">
    <source>
        <dbReference type="EMBL" id="GAE31918.1"/>
    </source>
</evidence>
<protein>
    <submittedName>
        <fullName evidence="1">Uncharacterized protein</fullName>
    </submittedName>
</protein>
<dbReference type="OrthoDB" id="2666821at2"/>
<evidence type="ECO:0000313" key="2">
    <source>
        <dbReference type="Proteomes" id="UP000018895"/>
    </source>
</evidence>
<dbReference type="RefSeq" id="WP_035346128.1">
    <property type="nucleotide sequence ID" value="NZ_BAUU01000026.1"/>
</dbReference>
<dbReference type="Pfam" id="PF14265">
    <property type="entry name" value="DUF4355"/>
    <property type="match status" value="1"/>
</dbReference>
<accession>W4QJX4</accession>
<keyword evidence="2" id="KW-1185">Reference proteome</keyword>
<dbReference type="Proteomes" id="UP000018895">
    <property type="component" value="Unassembled WGS sequence"/>
</dbReference>
<name>W4QJX4_9BACI</name>
<gene>
    <name evidence="1" type="ORF">JCM9152_3418</name>
</gene>